<protein>
    <submittedName>
        <fullName evidence="1">Uncharacterized protein</fullName>
    </submittedName>
</protein>
<dbReference type="EMBL" id="KZ994316">
    <property type="protein sequence ID" value="RKO93244.1"/>
    <property type="molecule type" value="Genomic_DNA"/>
</dbReference>
<proteinExistence type="predicted"/>
<name>A0A4P9WKA8_9FUNG</name>
<sequence>MRLSAKGMQMTATKSLRLLGGAVPSSLARCDEVGVVSVVTGSVKSSVIRFRLEKVGKNWMAGGCKELVGNPTMVLASAHGSVGQFREKKRRWCAPLAAGGPIQLVLEVAFVFGRPRQQALQCATSQRASNGPVGLLGGQTTITAHGVCFGPGVLPAGAFLKSMCLSLLGEEGLPVRHERRGSFAGCAGQDSVVGRTHNPAPPSLQGRLILQLKILGRLHLAIQFIEVPFVHWIAWVDHWESSGDGS</sequence>
<reference evidence="2" key="1">
    <citation type="journal article" date="2018" name="Nat. Microbiol.">
        <title>Leveraging single-cell genomics to expand the fungal tree of life.</title>
        <authorList>
            <person name="Ahrendt S.R."/>
            <person name="Quandt C.A."/>
            <person name="Ciobanu D."/>
            <person name="Clum A."/>
            <person name="Salamov A."/>
            <person name="Andreopoulos B."/>
            <person name="Cheng J.F."/>
            <person name="Woyke T."/>
            <person name="Pelin A."/>
            <person name="Henrissat B."/>
            <person name="Reynolds N.K."/>
            <person name="Benny G.L."/>
            <person name="Smith M.E."/>
            <person name="James T.Y."/>
            <person name="Grigoriev I.V."/>
        </authorList>
    </citation>
    <scope>NUCLEOTIDE SEQUENCE [LARGE SCALE GENOMIC DNA]</scope>
</reference>
<gene>
    <name evidence="1" type="ORF">BDK51DRAFT_53062</name>
</gene>
<dbReference type="AlphaFoldDB" id="A0A4P9WKA8"/>
<keyword evidence="2" id="KW-1185">Reference proteome</keyword>
<accession>A0A4P9WKA8</accession>
<dbReference type="Proteomes" id="UP000269721">
    <property type="component" value="Unassembled WGS sequence"/>
</dbReference>
<organism evidence="1 2">
    <name type="scientific">Blyttiomyces helicus</name>
    <dbReference type="NCBI Taxonomy" id="388810"/>
    <lineage>
        <taxon>Eukaryota</taxon>
        <taxon>Fungi</taxon>
        <taxon>Fungi incertae sedis</taxon>
        <taxon>Chytridiomycota</taxon>
        <taxon>Chytridiomycota incertae sedis</taxon>
        <taxon>Chytridiomycetes</taxon>
        <taxon>Chytridiomycetes incertae sedis</taxon>
        <taxon>Blyttiomyces</taxon>
    </lineage>
</organism>
<evidence type="ECO:0000313" key="1">
    <source>
        <dbReference type="EMBL" id="RKO93244.1"/>
    </source>
</evidence>
<evidence type="ECO:0000313" key="2">
    <source>
        <dbReference type="Proteomes" id="UP000269721"/>
    </source>
</evidence>